<dbReference type="GeneID" id="20528358"/>
<dbReference type="RefSeq" id="XP_009495780.1">
    <property type="nucleotide sequence ID" value="XM_009497505.1"/>
</dbReference>
<evidence type="ECO:0000313" key="2">
    <source>
        <dbReference type="EMBL" id="KCV70174.1"/>
    </source>
</evidence>
<accession>A0A058Z7A0</accession>
<reference evidence="2" key="1">
    <citation type="submission" date="2013-04" db="EMBL/GenBank/DDBJ databases">
        <title>The Genome Sequence of Fonticula alba ATCC 38817.</title>
        <authorList>
            <consortium name="The Broad Institute Genomics Platform"/>
            <person name="Russ C."/>
            <person name="Cuomo C."/>
            <person name="Burger G."/>
            <person name="Gray M.W."/>
            <person name="Holland P.W.H."/>
            <person name="King N."/>
            <person name="Lang F.B.F."/>
            <person name="Roger A.J."/>
            <person name="Ruiz-Trillo I."/>
            <person name="Brown M."/>
            <person name="Walker B."/>
            <person name="Young S."/>
            <person name="Zeng Q."/>
            <person name="Gargeya S."/>
            <person name="Fitzgerald M."/>
            <person name="Haas B."/>
            <person name="Abouelleil A."/>
            <person name="Allen A.W."/>
            <person name="Alvarado L."/>
            <person name="Arachchi H.M."/>
            <person name="Berlin A.M."/>
            <person name="Chapman S.B."/>
            <person name="Gainer-Dewar J."/>
            <person name="Goldberg J."/>
            <person name="Griggs A."/>
            <person name="Gujja S."/>
            <person name="Hansen M."/>
            <person name="Howarth C."/>
            <person name="Imamovic A."/>
            <person name="Ireland A."/>
            <person name="Larimer J."/>
            <person name="McCowan C."/>
            <person name="Murphy C."/>
            <person name="Pearson M."/>
            <person name="Poon T.W."/>
            <person name="Priest M."/>
            <person name="Roberts A."/>
            <person name="Saif S."/>
            <person name="Shea T."/>
            <person name="Sisk P."/>
            <person name="Sykes S."/>
            <person name="Wortman J."/>
            <person name="Nusbaum C."/>
            <person name="Birren B."/>
        </authorList>
    </citation>
    <scope>NUCLEOTIDE SEQUENCE [LARGE SCALE GENOMIC DNA]</scope>
    <source>
        <strain evidence="2">ATCC 38817</strain>
    </source>
</reference>
<gene>
    <name evidence="2" type="ORF">H696_03633</name>
</gene>
<sequence>MPMVSMAASAHTDSSPTPTSNPSFALLSQAVARFEESGVALAEEYSRFVVQSRAEAVTATSLGASVATLLAVRESREVAQISHQLNTPEGPR</sequence>
<name>A0A058Z7A0_FONAL</name>
<evidence type="ECO:0000256" key="1">
    <source>
        <dbReference type="SAM" id="MobiDB-lite"/>
    </source>
</evidence>
<organism evidence="2">
    <name type="scientific">Fonticula alba</name>
    <name type="common">Slime mold</name>
    <dbReference type="NCBI Taxonomy" id="691883"/>
    <lineage>
        <taxon>Eukaryota</taxon>
        <taxon>Rotosphaerida</taxon>
        <taxon>Fonticulaceae</taxon>
        <taxon>Fonticula</taxon>
    </lineage>
</organism>
<feature type="region of interest" description="Disordered" evidence="1">
    <location>
        <begin position="1"/>
        <end position="22"/>
    </location>
</feature>
<protein>
    <submittedName>
        <fullName evidence="2">Uncharacterized protein</fullName>
    </submittedName>
</protein>
<evidence type="ECO:0000313" key="3">
    <source>
        <dbReference type="Proteomes" id="UP000030693"/>
    </source>
</evidence>
<proteinExistence type="predicted"/>
<dbReference type="EMBL" id="KB932205">
    <property type="protein sequence ID" value="KCV70174.1"/>
    <property type="molecule type" value="Genomic_DNA"/>
</dbReference>
<dbReference type="Proteomes" id="UP000030693">
    <property type="component" value="Unassembled WGS sequence"/>
</dbReference>
<dbReference type="AlphaFoldDB" id="A0A058Z7A0"/>
<feature type="compositionally biased region" description="Low complexity" evidence="1">
    <location>
        <begin position="12"/>
        <end position="22"/>
    </location>
</feature>
<keyword evidence="3" id="KW-1185">Reference proteome</keyword>